<feature type="transmembrane region" description="Helical" evidence="7">
    <location>
        <begin position="178"/>
        <end position="198"/>
    </location>
</feature>
<proteinExistence type="predicted"/>
<keyword evidence="6 7" id="KW-0472">Membrane</keyword>
<feature type="transmembrane region" description="Helical" evidence="7">
    <location>
        <begin position="55"/>
        <end position="76"/>
    </location>
</feature>
<evidence type="ECO:0000256" key="3">
    <source>
        <dbReference type="ARBA" id="ARBA00022475"/>
    </source>
</evidence>
<dbReference type="Gene3D" id="1.20.1250.20">
    <property type="entry name" value="MFS general substrate transporter like domains"/>
    <property type="match status" value="1"/>
</dbReference>
<evidence type="ECO:0000313" key="8">
    <source>
        <dbReference type="EMBL" id="MFC7247996.1"/>
    </source>
</evidence>
<comment type="caution">
    <text evidence="8">The sequence shown here is derived from an EMBL/GenBank/DDBJ whole genome shotgun (WGS) entry which is preliminary data.</text>
</comment>
<evidence type="ECO:0000256" key="5">
    <source>
        <dbReference type="ARBA" id="ARBA00022989"/>
    </source>
</evidence>
<evidence type="ECO:0000256" key="2">
    <source>
        <dbReference type="ARBA" id="ARBA00022448"/>
    </source>
</evidence>
<feature type="transmembrane region" description="Helical" evidence="7">
    <location>
        <begin position="316"/>
        <end position="344"/>
    </location>
</feature>
<keyword evidence="2" id="KW-0813">Transport</keyword>
<keyword evidence="9" id="KW-1185">Reference proteome</keyword>
<feature type="transmembrane region" description="Helical" evidence="7">
    <location>
        <begin position="381"/>
        <end position="400"/>
    </location>
</feature>
<dbReference type="RefSeq" id="WP_376810681.1">
    <property type="nucleotide sequence ID" value="NZ_JBHTAC010000072.1"/>
</dbReference>
<dbReference type="SUPFAM" id="SSF103473">
    <property type="entry name" value="MFS general substrate transporter"/>
    <property type="match status" value="1"/>
</dbReference>
<reference evidence="9" key="1">
    <citation type="journal article" date="2019" name="Int. J. Syst. Evol. Microbiol.">
        <title>The Global Catalogue of Microorganisms (GCM) 10K type strain sequencing project: providing services to taxonomists for standard genome sequencing and annotation.</title>
        <authorList>
            <consortium name="The Broad Institute Genomics Platform"/>
            <consortium name="The Broad Institute Genome Sequencing Center for Infectious Disease"/>
            <person name="Wu L."/>
            <person name="Ma J."/>
        </authorList>
    </citation>
    <scope>NUCLEOTIDE SEQUENCE [LARGE SCALE GENOMIC DNA]</scope>
    <source>
        <strain evidence="9">CGMCC 1.9106</strain>
    </source>
</reference>
<feature type="transmembrane region" description="Helical" evidence="7">
    <location>
        <begin position="356"/>
        <end position="375"/>
    </location>
</feature>
<dbReference type="Pfam" id="PF07690">
    <property type="entry name" value="MFS_1"/>
    <property type="match status" value="1"/>
</dbReference>
<feature type="transmembrane region" description="Helical" evidence="7">
    <location>
        <begin position="288"/>
        <end position="310"/>
    </location>
</feature>
<protein>
    <submittedName>
        <fullName evidence="8">MFS transporter</fullName>
    </submittedName>
</protein>
<name>A0ABW2H6T5_9ACTN</name>
<comment type="subcellular location">
    <subcellularLocation>
        <location evidence="1">Cell membrane</location>
        <topology evidence="1">Multi-pass membrane protein</topology>
    </subcellularLocation>
</comment>
<dbReference type="PANTHER" id="PTHR23517">
    <property type="entry name" value="RESISTANCE PROTEIN MDTM, PUTATIVE-RELATED-RELATED"/>
    <property type="match status" value="1"/>
</dbReference>
<organism evidence="8 9">
    <name type="scientific">Catellatospora aurea</name>
    <dbReference type="NCBI Taxonomy" id="1337874"/>
    <lineage>
        <taxon>Bacteria</taxon>
        <taxon>Bacillati</taxon>
        <taxon>Actinomycetota</taxon>
        <taxon>Actinomycetes</taxon>
        <taxon>Micromonosporales</taxon>
        <taxon>Micromonosporaceae</taxon>
        <taxon>Catellatospora</taxon>
    </lineage>
</organism>
<feature type="transmembrane region" description="Helical" evidence="7">
    <location>
        <begin position="96"/>
        <end position="121"/>
    </location>
</feature>
<dbReference type="InterPro" id="IPR036259">
    <property type="entry name" value="MFS_trans_sf"/>
</dbReference>
<evidence type="ECO:0000256" key="1">
    <source>
        <dbReference type="ARBA" id="ARBA00004651"/>
    </source>
</evidence>
<accession>A0ABW2H6T5</accession>
<evidence type="ECO:0000256" key="7">
    <source>
        <dbReference type="SAM" id="Phobius"/>
    </source>
</evidence>
<evidence type="ECO:0000256" key="6">
    <source>
        <dbReference type="ARBA" id="ARBA00023136"/>
    </source>
</evidence>
<evidence type="ECO:0000256" key="4">
    <source>
        <dbReference type="ARBA" id="ARBA00022692"/>
    </source>
</evidence>
<sequence length="409" mass="40260">MTLVSPTPAPPAVPARTSLLRRLGGPRYAAVLAVDALGTGMLRPFLLLYGLTAVGLSPGGAGLAVTVGLLAGLAALPPAGRWLDRGARSTPVATTLLVRALGAALLVAAPTPAGFTIGALLLGLGSQAWPAAHAAVVATLATGRERDAALAAGRSLRNAALGVGALVATAAVGGGDTALRGLAAISALGYLASGIGAWGMRLRATAAPAAPSGGTRGELAYLRPLLVANLPYAANFSVLEVALPALLLTYLHASPAWSAGIFVGNTVLVITTQVALVVWLARVPRHRVLAGSGVLLAVAYVGFWGAGTLGGDAGPIAIALCAVVFTAGEILYAGSATALVIAGAPAGSLGRALSRFQLSTGIGMALAPALLTWLLTTGPGAMWGGLAAMTLLAAGSVVATSTRSTRLAG</sequence>
<keyword evidence="5 7" id="KW-1133">Transmembrane helix</keyword>
<dbReference type="InterPro" id="IPR050171">
    <property type="entry name" value="MFS_Transporters"/>
</dbReference>
<dbReference type="EMBL" id="JBHTAC010000072">
    <property type="protein sequence ID" value="MFC7247996.1"/>
    <property type="molecule type" value="Genomic_DNA"/>
</dbReference>
<dbReference type="Proteomes" id="UP001596392">
    <property type="component" value="Unassembled WGS sequence"/>
</dbReference>
<evidence type="ECO:0000313" key="9">
    <source>
        <dbReference type="Proteomes" id="UP001596392"/>
    </source>
</evidence>
<dbReference type="InterPro" id="IPR011701">
    <property type="entry name" value="MFS"/>
</dbReference>
<dbReference type="PANTHER" id="PTHR23517:SF2">
    <property type="entry name" value="MULTIDRUG RESISTANCE PROTEIN MDTH"/>
    <property type="match status" value="1"/>
</dbReference>
<feature type="transmembrane region" description="Helical" evidence="7">
    <location>
        <begin position="259"/>
        <end position="281"/>
    </location>
</feature>
<feature type="transmembrane region" description="Helical" evidence="7">
    <location>
        <begin position="232"/>
        <end position="253"/>
    </location>
</feature>
<keyword evidence="3" id="KW-1003">Cell membrane</keyword>
<keyword evidence="4 7" id="KW-0812">Transmembrane</keyword>
<gene>
    <name evidence="8" type="ORF">ACFQO7_36495</name>
</gene>